<dbReference type="PROSITE" id="PS50104">
    <property type="entry name" value="TIR"/>
    <property type="match status" value="2"/>
</dbReference>
<dbReference type="Proteomes" id="UP001314170">
    <property type="component" value="Unassembled WGS sequence"/>
</dbReference>
<keyword evidence="1" id="KW-0520">NAD</keyword>
<dbReference type="InterPro" id="IPR000157">
    <property type="entry name" value="TIR_dom"/>
</dbReference>
<sequence>MLFIKLVALFPFVSLLVLLSATHEDVFLSFRGKEIRNGFARHLHNALEEAGIPTFFDEFGIQRGEDICLEIERAINESRMSIILFSKLYATSTYCLDEVAMIMERMRIGMNYVVPIFYKVSPFEVGKQTGRYGQAFAEHEKQFKNEIHKVEKWRAALREVTDISGMVFKDGWSEVEFIEEIVEDTRYILNYMVQVFEIELNNTVRNDATYFIWDRFLVIKLMVFLLFIVLSLVFIFGVSPFGTTDHAFVSIGGTDTEGFTSDLNEALRQSRIRTYRDHNGIKRSENSWLRIRNAIYISKLSIIVFSKKYPASKWCLDELLVIMERKRNDDGYVVVPIFYDVDRSEVQKQTGAYGHAFAKHENYFKAGIVTEWRAALAEAADQPEEMTLRDRHYYPVEEESSKRYGRQCVQDISKRIGKILKRNSLYGRVSYALEKLLNNTMG</sequence>
<evidence type="ECO:0000256" key="1">
    <source>
        <dbReference type="ARBA" id="ARBA00023027"/>
    </source>
</evidence>
<feature type="domain" description="TIR" evidence="4">
    <location>
        <begin position="22"/>
        <end position="189"/>
    </location>
</feature>
<dbReference type="FunFam" id="3.40.50.10140:FF:000007">
    <property type="entry name" value="Disease resistance protein (TIR-NBS-LRR class)"/>
    <property type="match status" value="1"/>
</dbReference>
<organism evidence="5 6">
    <name type="scientific">Dovyalis caffra</name>
    <dbReference type="NCBI Taxonomy" id="77055"/>
    <lineage>
        <taxon>Eukaryota</taxon>
        <taxon>Viridiplantae</taxon>
        <taxon>Streptophyta</taxon>
        <taxon>Embryophyta</taxon>
        <taxon>Tracheophyta</taxon>
        <taxon>Spermatophyta</taxon>
        <taxon>Magnoliopsida</taxon>
        <taxon>eudicotyledons</taxon>
        <taxon>Gunneridae</taxon>
        <taxon>Pentapetalae</taxon>
        <taxon>rosids</taxon>
        <taxon>fabids</taxon>
        <taxon>Malpighiales</taxon>
        <taxon>Salicaceae</taxon>
        <taxon>Flacourtieae</taxon>
        <taxon>Dovyalis</taxon>
    </lineage>
</organism>
<accession>A0AAV1SU74</accession>
<proteinExistence type="predicted"/>
<feature type="domain" description="TIR" evidence="4">
    <location>
        <begin position="243"/>
        <end position="376"/>
    </location>
</feature>
<evidence type="ECO:0000313" key="6">
    <source>
        <dbReference type="Proteomes" id="UP001314170"/>
    </source>
</evidence>
<feature type="chain" id="PRO_5043640140" description="TIR domain-containing protein" evidence="3">
    <location>
        <begin position="22"/>
        <end position="442"/>
    </location>
</feature>
<feature type="transmembrane region" description="Helical" evidence="2">
    <location>
        <begin position="216"/>
        <end position="238"/>
    </location>
</feature>
<keyword evidence="6" id="KW-1185">Reference proteome</keyword>
<evidence type="ECO:0000313" key="5">
    <source>
        <dbReference type="EMBL" id="CAK7357219.1"/>
    </source>
</evidence>
<dbReference type="SUPFAM" id="SSF52200">
    <property type="entry name" value="Toll/Interleukin receptor TIR domain"/>
    <property type="match status" value="2"/>
</dbReference>
<evidence type="ECO:0000256" key="2">
    <source>
        <dbReference type="SAM" id="Phobius"/>
    </source>
</evidence>
<dbReference type="EMBL" id="CAWUPB010001197">
    <property type="protein sequence ID" value="CAK7357219.1"/>
    <property type="molecule type" value="Genomic_DNA"/>
</dbReference>
<dbReference type="GO" id="GO:0007165">
    <property type="term" value="P:signal transduction"/>
    <property type="evidence" value="ECO:0007669"/>
    <property type="project" value="InterPro"/>
</dbReference>
<evidence type="ECO:0000256" key="3">
    <source>
        <dbReference type="SAM" id="SignalP"/>
    </source>
</evidence>
<reference evidence="5 6" key="1">
    <citation type="submission" date="2024-01" db="EMBL/GenBank/DDBJ databases">
        <authorList>
            <person name="Waweru B."/>
        </authorList>
    </citation>
    <scope>NUCLEOTIDE SEQUENCE [LARGE SCALE GENOMIC DNA]</scope>
</reference>
<dbReference type="PANTHER" id="PTHR32009">
    <property type="entry name" value="TMV RESISTANCE PROTEIN N-LIKE"/>
    <property type="match status" value="1"/>
</dbReference>
<feature type="signal peptide" evidence="3">
    <location>
        <begin position="1"/>
        <end position="21"/>
    </location>
</feature>
<dbReference type="PANTHER" id="PTHR32009:SF154">
    <property type="entry name" value="TIR DOMAIN-CONTAINING PROTEIN"/>
    <property type="match status" value="1"/>
</dbReference>
<evidence type="ECO:0000259" key="4">
    <source>
        <dbReference type="PROSITE" id="PS50104"/>
    </source>
</evidence>
<dbReference type="InterPro" id="IPR035897">
    <property type="entry name" value="Toll_tir_struct_dom_sf"/>
</dbReference>
<keyword evidence="2" id="KW-0472">Membrane</keyword>
<dbReference type="AlphaFoldDB" id="A0AAV1SU74"/>
<dbReference type="Gene3D" id="3.40.50.10140">
    <property type="entry name" value="Toll/interleukin-1 receptor homology (TIR) domain"/>
    <property type="match status" value="2"/>
</dbReference>
<name>A0AAV1SU74_9ROSI</name>
<protein>
    <recommendedName>
        <fullName evidence="4">TIR domain-containing protein</fullName>
    </recommendedName>
</protein>
<keyword evidence="2" id="KW-1133">Transmembrane helix</keyword>
<keyword evidence="3" id="KW-0732">Signal</keyword>
<keyword evidence="2" id="KW-0812">Transmembrane</keyword>
<gene>
    <name evidence="5" type="ORF">DCAF_LOCUS27504</name>
</gene>
<comment type="caution">
    <text evidence="5">The sequence shown here is derived from an EMBL/GenBank/DDBJ whole genome shotgun (WGS) entry which is preliminary data.</text>
</comment>
<dbReference type="Pfam" id="PF01582">
    <property type="entry name" value="TIR"/>
    <property type="match status" value="2"/>
</dbReference>
<dbReference type="SMART" id="SM00255">
    <property type="entry name" value="TIR"/>
    <property type="match status" value="2"/>
</dbReference>